<dbReference type="Proteomes" id="UP000789525">
    <property type="component" value="Unassembled WGS sequence"/>
</dbReference>
<protein>
    <submittedName>
        <fullName evidence="1">5563_t:CDS:1</fullName>
    </submittedName>
</protein>
<gene>
    <name evidence="1" type="ORF">ACOLOM_LOCUS1484</name>
</gene>
<name>A0ACA9KED7_9GLOM</name>
<evidence type="ECO:0000313" key="1">
    <source>
        <dbReference type="EMBL" id="CAG8468463.1"/>
    </source>
</evidence>
<sequence length="179" mass="19773">MSRERKNHFLMLAHSHTNLDHVFSLDDWTSESHPINSPYSLTTSPELAPPIECTQLLPFTKYTAPTEHFLFTGFPPDNSAILSLPPSGHENSEFEIPAVSSSDSSQSEFVDPASIASSSELLFSDPNESSASASSESTEFDLSLLTPLEFSQSTSLSELVTFTSPFSHYEFGHTEFDFQ</sequence>
<comment type="caution">
    <text evidence="1">The sequence shown here is derived from an EMBL/GenBank/DDBJ whole genome shotgun (WGS) entry which is preliminary data.</text>
</comment>
<keyword evidence="2" id="KW-1185">Reference proteome</keyword>
<accession>A0ACA9KED7</accession>
<evidence type="ECO:0000313" key="2">
    <source>
        <dbReference type="Proteomes" id="UP000789525"/>
    </source>
</evidence>
<dbReference type="EMBL" id="CAJVPT010001759">
    <property type="protein sequence ID" value="CAG8468463.1"/>
    <property type="molecule type" value="Genomic_DNA"/>
</dbReference>
<organism evidence="1 2">
    <name type="scientific">Acaulospora colombiana</name>
    <dbReference type="NCBI Taxonomy" id="27376"/>
    <lineage>
        <taxon>Eukaryota</taxon>
        <taxon>Fungi</taxon>
        <taxon>Fungi incertae sedis</taxon>
        <taxon>Mucoromycota</taxon>
        <taxon>Glomeromycotina</taxon>
        <taxon>Glomeromycetes</taxon>
        <taxon>Diversisporales</taxon>
        <taxon>Acaulosporaceae</taxon>
        <taxon>Acaulospora</taxon>
    </lineage>
</organism>
<reference evidence="1" key="1">
    <citation type="submission" date="2021-06" db="EMBL/GenBank/DDBJ databases">
        <authorList>
            <person name="Kallberg Y."/>
            <person name="Tangrot J."/>
            <person name="Rosling A."/>
        </authorList>
    </citation>
    <scope>NUCLEOTIDE SEQUENCE</scope>
    <source>
        <strain evidence="1">CL356</strain>
    </source>
</reference>
<proteinExistence type="predicted"/>